<organism evidence="2 3">
    <name type="scientific">Septoria linicola</name>
    <dbReference type="NCBI Taxonomy" id="215465"/>
    <lineage>
        <taxon>Eukaryota</taxon>
        <taxon>Fungi</taxon>
        <taxon>Dikarya</taxon>
        <taxon>Ascomycota</taxon>
        <taxon>Pezizomycotina</taxon>
        <taxon>Dothideomycetes</taxon>
        <taxon>Dothideomycetidae</taxon>
        <taxon>Mycosphaerellales</taxon>
        <taxon>Mycosphaerellaceae</taxon>
        <taxon>Septoria</taxon>
    </lineage>
</organism>
<dbReference type="EMBL" id="CP099421">
    <property type="protein sequence ID" value="USW52688.1"/>
    <property type="molecule type" value="Genomic_DNA"/>
</dbReference>
<evidence type="ECO:0000313" key="3">
    <source>
        <dbReference type="Proteomes" id="UP001056384"/>
    </source>
</evidence>
<keyword evidence="1" id="KW-0732">Signal</keyword>
<dbReference type="Proteomes" id="UP001056384">
    <property type="component" value="Chromosome 4"/>
</dbReference>
<dbReference type="AlphaFoldDB" id="A0A9Q9AT40"/>
<protein>
    <submittedName>
        <fullName evidence="2">Uncharacterized protein</fullName>
    </submittedName>
</protein>
<feature type="chain" id="PRO_5040293552" evidence="1">
    <location>
        <begin position="27"/>
        <end position="195"/>
    </location>
</feature>
<accession>A0A9Q9AT40</accession>
<keyword evidence="3" id="KW-1185">Reference proteome</keyword>
<sequence length="195" mass="21506">MAPHVGSGFALATALIHASFTIPVTAKTYLLQQHVWYKDYYPQADDYCFYGCYNAVSSISFNYTPASSNPGDYHFNDCSNILKFKSTMHCAQKYCTTEEVHSGRNLLALDCQAFGVHLPAVGDATLSHSALDAILVLNHTAASATAQDPLEEDVTAILYFLEYDLRLHLRSDGFLGASPCSWCRPPHNGAVQRDF</sequence>
<name>A0A9Q9AT40_9PEZI</name>
<evidence type="ECO:0000313" key="2">
    <source>
        <dbReference type="EMBL" id="USW52688.1"/>
    </source>
</evidence>
<feature type="signal peptide" evidence="1">
    <location>
        <begin position="1"/>
        <end position="26"/>
    </location>
</feature>
<reference evidence="2" key="1">
    <citation type="submission" date="2022-06" db="EMBL/GenBank/DDBJ databases">
        <title>Complete genome sequences of two strains of the flax pathogen Septoria linicola.</title>
        <authorList>
            <person name="Lapalu N."/>
            <person name="Simon A."/>
            <person name="Demenou B."/>
            <person name="Paumier D."/>
            <person name="Guillot M.-P."/>
            <person name="Gout L."/>
            <person name="Valade R."/>
        </authorList>
    </citation>
    <scope>NUCLEOTIDE SEQUENCE</scope>
    <source>
        <strain evidence="2">SE15195</strain>
    </source>
</reference>
<gene>
    <name evidence="2" type="ORF">Slin15195_G060070</name>
</gene>
<proteinExistence type="predicted"/>
<evidence type="ECO:0000256" key="1">
    <source>
        <dbReference type="SAM" id="SignalP"/>
    </source>
</evidence>